<gene>
    <name evidence="2" type="ORF">BU24DRAFT_47664</name>
</gene>
<keyword evidence="3" id="KW-1185">Reference proteome</keyword>
<reference evidence="2" key="1">
    <citation type="journal article" date="2020" name="Stud. Mycol.">
        <title>101 Dothideomycetes genomes: a test case for predicting lifestyles and emergence of pathogens.</title>
        <authorList>
            <person name="Haridas S."/>
            <person name="Albert R."/>
            <person name="Binder M."/>
            <person name="Bloem J."/>
            <person name="Labutti K."/>
            <person name="Salamov A."/>
            <person name="Andreopoulos B."/>
            <person name="Baker S."/>
            <person name="Barry K."/>
            <person name="Bills G."/>
            <person name="Bluhm B."/>
            <person name="Cannon C."/>
            <person name="Castanera R."/>
            <person name="Culley D."/>
            <person name="Daum C."/>
            <person name="Ezra D."/>
            <person name="Gonzalez J."/>
            <person name="Henrissat B."/>
            <person name="Kuo A."/>
            <person name="Liang C."/>
            <person name="Lipzen A."/>
            <person name="Lutzoni F."/>
            <person name="Magnuson J."/>
            <person name="Mondo S."/>
            <person name="Nolan M."/>
            <person name="Ohm R."/>
            <person name="Pangilinan J."/>
            <person name="Park H.-J."/>
            <person name="Ramirez L."/>
            <person name="Alfaro M."/>
            <person name="Sun H."/>
            <person name="Tritt A."/>
            <person name="Yoshinaga Y."/>
            <person name="Zwiers L.-H."/>
            <person name="Turgeon B."/>
            <person name="Goodwin S."/>
            <person name="Spatafora J."/>
            <person name="Crous P."/>
            <person name="Grigoriev I."/>
        </authorList>
    </citation>
    <scope>NUCLEOTIDE SEQUENCE</scope>
    <source>
        <strain evidence="2">CBS 175.79</strain>
    </source>
</reference>
<dbReference type="GeneID" id="54290335"/>
<proteinExistence type="predicted"/>
<feature type="region of interest" description="Disordered" evidence="1">
    <location>
        <begin position="93"/>
        <end position="151"/>
    </location>
</feature>
<dbReference type="OrthoDB" id="5397628at2759"/>
<dbReference type="RefSeq" id="XP_033379196.1">
    <property type="nucleotide sequence ID" value="XM_033532938.1"/>
</dbReference>
<evidence type="ECO:0000256" key="1">
    <source>
        <dbReference type="SAM" id="MobiDB-lite"/>
    </source>
</evidence>
<sequence length="344" mass="38741">MGVLLSIPQRLLNTLLPFTNPNTPLLQDLIHTAVLCATLYYAPQLVERLNAQQQPHRDPSIPAADNTHDGTANDGSNEDLPLERDLVLQPDDDEVAEPLPPAPTPPPGVPGPADWDAPAQLPEPGDQAPAWEGNAHAGPAAGQNERPRPTAANRIVGAKKAKSLARRDERRAYHEFFRQEAELRRMREDEGREEREAALAAEKARRAEVEREIQERERAERERKKEEERRGHEEERMRRERVVDEVREKLMKRGSINLVDIAWREGKDQLWIERLVRASGLLSKREDGSHTMITGEGWIIKVDAQLMDEAYAAAAQFGDTNEGRISFQDFGGILEKIITARTQA</sequence>
<dbReference type="EMBL" id="ML978075">
    <property type="protein sequence ID" value="KAF2010857.1"/>
    <property type="molecule type" value="Genomic_DNA"/>
</dbReference>
<evidence type="ECO:0000313" key="2">
    <source>
        <dbReference type="EMBL" id="KAF2010857.1"/>
    </source>
</evidence>
<name>A0A6A5XDH5_9PLEO</name>
<feature type="region of interest" description="Disordered" evidence="1">
    <location>
        <begin position="208"/>
        <end position="236"/>
    </location>
</feature>
<feature type="region of interest" description="Disordered" evidence="1">
    <location>
        <begin position="51"/>
        <end position="80"/>
    </location>
</feature>
<dbReference type="Proteomes" id="UP000799778">
    <property type="component" value="Unassembled WGS sequence"/>
</dbReference>
<organism evidence="2 3">
    <name type="scientific">Aaosphaeria arxii CBS 175.79</name>
    <dbReference type="NCBI Taxonomy" id="1450172"/>
    <lineage>
        <taxon>Eukaryota</taxon>
        <taxon>Fungi</taxon>
        <taxon>Dikarya</taxon>
        <taxon>Ascomycota</taxon>
        <taxon>Pezizomycotina</taxon>
        <taxon>Dothideomycetes</taxon>
        <taxon>Pleosporomycetidae</taxon>
        <taxon>Pleosporales</taxon>
        <taxon>Pleosporales incertae sedis</taxon>
        <taxon>Aaosphaeria</taxon>
    </lineage>
</organism>
<evidence type="ECO:0000313" key="3">
    <source>
        <dbReference type="Proteomes" id="UP000799778"/>
    </source>
</evidence>
<protein>
    <submittedName>
        <fullName evidence="2">Uncharacterized protein</fullName>
    </submittedName>
</protein>
<dbReference type="AlphaFoldDB" id="A0A6A5XDH5"/>
<accession>A0A6A5XDH5</accession>
<feature type="compositionally biased region" description="Pro residues" evidence="1">
    <location>
        <begin position="98"/>
        <end position="110"/>
    </location>
</feature>